<evidence type="ECO:0000256" key="6">
    <source>
        <dbReference type="ARBA" id="ARBA00022833"/>
    </source>
</evidence>
<dbReference type="InterPro" id="IPR034016">
    <property type="entry name" value="M1_APN-typ"/>
</dbReference>
<evidence type="ECO:0000256" key="12">
    <source>
        <dbReference type="SAM" id="Phobius"/>
    </source>
</evidence>
<evidence type="ECO:0000256" key="8">
    <source>
        <dbReference type="PIRSR" id="PIRSR634016-1"/>
    </source>
</evidence>
<dbReference type="FunFam" id="1.10.390.10:FF:000006">
    <property type="entry name" value="Puromycin-sensitive aminopeptidase"/>
    <property type="match status" value="1"/>
</dbReference>
<keyword evidence="5" id="KW-0378">Hydrolase</keyword>
<feature type="transmembrane region" description="Helical" evidence="12">
    <location>
        <begin position="118"/>
        <end position="140"/>
    </location>
</feature>
<keyword evidence="12" id="KW-1133">Transmembrane helix</keyword>
<protein>
    <submittedName>
        <fullName evidence="17">Aminopeptidase</fullName>
    </submittedName>
</protein>
<keyword evidence="4 9" id="KW-0479">Metal-binding</keyword>
<evidence type="ECO:0000256" key="9">
    <source>
        <dbReference type="PIRSR" id="PIRSR634016-3"/>
    </source>
</evidence>
<dbReference type="InterPro" id="IPR014782">
    <property type="entry name" value="Peptidase_M1_dom"/>
</dbReference>
<keyword evidence="16" id="KW-1185">Reference proteome</keyword>
<feature type="site" description="Transition state stabilizer" evidence="10">
    <location>
        <position position="630"/>
    </location>
</feature>
<feature type="domain" description="ERAP1-like C-terminal" evidence="14">
    <location>
        <begin position="777"/>
        <end position="1113"/>
    </location>
</feature>
<dbReference type="Pfam" id="PF17900">
    <property type="entry name" value="Peptidase_M1_N"/>
    <property type="match status" value="1"/>
</dbReference>
<dbReference type="GO" id="GO:0006508">
    <property type="term" value="P:proteolysis"/>
    <property type="evidence" value="ECO:0007669"/>
    <property type="project" value="UniProtKB-KW"/>
</dbReference>
<feature type="active site" description="Proton acceptor" evidence="8">
    <location>
        <position position="545"/>
    </location>
</feature>
<organism evidence="16 17">
    <name type="scientific">Panagrellus redivivus</name>
    <name type="common">Microworm</name>
    <dbReference type="NCBI Taxonomy" id="6233"/>
    <lineage>
        <taxon>Eukaryota</taxon>
        <taxon>Metazoa</taxon>
        <taxon>Ecdysozoa</taxon>
        <taxon>Nematoda</taxon>
        <taxon>Chromadorea</taxon>
        <taxon>Rhabditida</taxon>
        <taxon>Tylenchina</taxon>
        <taxon>Panagrolaimomorpha</taxon>
        <taxon>Panagrolaimoidea</taxon>
        <taxon>Panagrolaimidae</taxon>
        <taxon>Panagrellus</taxon>
    </lineage>
</organism>
<dbReference type="GO" id="GO:0042277">
    <property type="term" value="F:peptide binding"/>
    <property type="evidence" value="ECO:0007669"/>
    <property type="project" value="TreeGrafter"/>
</dbReference>
<keyword evidence="12" id="KW-0472">Membrane</keyword>
<dbReference type="Gene3D" id="1.25.50.20">
    <property type="match status" value="1"/>
</dbReference>
<keyword evidence="3" id="KW-0645">Protease</keyword>
<dbReference type="InterPro" id="IPR042097">
    <property type="entry name" value="Aminopeptidase_N-like_N_sf"/>
</dbReference>
<dbReference type="GO" id="GO:0005737">
    <property type="term" value="C:cytoplasm"/>
    <property type="evidence" value="ECO:0007669"/>
    <property type="project" value="TreeGrafter"/>
</dbReference>
<feature type="binding site" evidence="9">
    <location>
        <position position="567"/>
    </location>
    <ligand>
        <name>Zn(2+)</name>
        <dbReference type="ChEBI" id="CHEBI:29105"/>
        <note>catalytic</note>
    </ligand>
</feature>
<evidence type="ECO:0000259" key="14">
    <source>
        <dbReference type="Pfam" id="PF11838"/>
    </source>
</evidence>
<dbReference type="Pfam" id="PF01433">
    <property type="entry name" value="Peptidase_M1"/>
    <property type="match status" value="1"/>
</dbReference>
<evidence type="ECO:0000256" key="10">
    <source>
        <dbReference type="PIRSR" id="PIRSR634016-4"/>
    </source>
</evidence>
<dbReference type="GO" id="GO:0070006">
    <property type="term" value="F:metalloaminopeptidase activity"/>
    <property type="evidence" value="ECO:0007669"/>
    <property type="project" value="TreeGrafter"/>
</dbReference>
<dbReference type="Gene3D" id="2.60.40.1910">
    <property type="match status" value="1"/>
</dbReference>
<evidence type="ECO:0000256" key="5">
    <source>
        <dbReference type="ARBA" id="ARBA00022801"/>
    </source>
</evidence>
<accession>A0A7E4VIV5</accession>
<dbReference type="PANTHER" id="PTHR11533:SF301">
    <property type="entry name" value="AMINOPEPTIDASE"/>
    <property type="match status" value="1"/>
</dbReference>
<dbReference type="Gene3D" id="1.10.390.10">
    <property type="entry name" value="Neutral Protease Domain 2"/>
    <property type="match status" value="1"/>
</dbReference>
<evidence type="ECO:0000313" key="17">
    <source>
        <dbReference type="WBParaSite" id="Pan_g21456.t1"/>
    </source>
</evidence>
<evidence type="ECO:0000259" key="15">
    <source>
        <dbReference type="Pfam" id="PF17900"/>
    </source>
</evidence>
<dbReference type="InterPro" id="IPR045357">
    <property type="entry name" value="Aminopeptidase_N-like_N"/>
</dbReference>
<dbReference type="PANTHER" id="PTHR11533">
    <property type="entry name" value="PROTEASE M1 ZINC METALLOPROTEASE"/>
    <property type="match status" value="1"/>
</dbReference>
<dbReference type="SUPFAM" id="SSF63737">
    <property type="entry name" value="Leukotriene A4 hydrolase N-terminal domain"/>
    <property type="match status" value="1"/>
</dbReference>
<dbReference type="GO" id="GO:0043171">
    <property type="term" value="P:peptide catabolic process"/>
    <property type="evidence" value="ECO:0007669"/>
    <property type="project" value="TreeGrafter"/>
</dbReference>
<keyword evidence="7" id="KW-0482">Metalloprotease</keyword>
<keyword evidence="12" id="KW-0812">Transmembrane</keyword>
<comment type="cofactor">
    <cofactor evidence="9">
        <name>Zn(2+)</name>
        <dbReference type="ChEBI" id="CHEBI:29105"/>
    </cofactor>
    <text evidence="9">Binds 1 zinc ion per subunit.</text>
</comment>
<dbReference type="GO" id="GO:0005615">
    <property type="term" value="C:extracellular space"/>
    <property type="evidence" value="ECO:0007669"/>
    <property type="project" value="TreeGrafter"/>
</dbReference>
<dbReference type="InterPro" id="IPR050344">
    <property type="entry name" value="Peptidase_M1_aminopeptidases"/>
</dbReference>
<reference evidence="17" key="2">
    <citation type="submission" date="2020-10" db="UniProtKB">
        <authorList>
            <consortium name="WormBaseParasite"/>
        </authorList>
    </citation>
    <scope>IDENTIFICATION</scope>
</reference>
<dbReference type="GO" id="GO:0008270">
    <property type="term" value="F:zinc ion binding"/>
    <property type="evidence" value="ECO:0007669"/>
    <property type="project" value="InterPro"/>
</dbReference>
<name>A0A7E4VIV5_PANRE</name>
<evidence type="ECO:0000256" key="7">
    <source>
        <dbReference type="ARBA" id="ARBA00023049"/>
    </source>
</evidence>
<dbReference type="AlphaFoldDB" id="A0A7E4VIV5"/>
<dbReference type="Pfam" id="PF11838">
    <property type="entry name" value="ERAP1_C"/>
    <property type="match status" value="1"/>
</dbReference>
<dbReference type="FunFam" id="2.60.40.1910:FF:000006">
    <property type="entry name" value="Aminopeptidase"/>
    <property type="match status" value="1"/>
</dbReference>
<feature type="compositionally biased region" description="Low complexity" evidence="11">
    <location>
        <begin position="80"/>
        <end position="94"/>
    </location>
</feature>
<reference evidence="16" key="1">
    <citation type="journal article" date="2013" name="Genetics">
        <title>The draft genome and transcriptome of Panagrellus redivivus are shaped by the harsh demands of a free-living lifestyle.</title>
        <authorList>
            <person name="Srinivasan J."/>
            <person name="Dillman A.R."/>
            <person name="Macchietto M.G."/>
            <person name="Heikkinen L."/>
            <person name="Lakso M."/>
            <person name="Fracchia K.M."/>
            <person name="Antoshechkin I."/>
            <person name="Mortazavi A."/>
            <person name="Wong G."/>
            <person name="Sternberg P.W."/>
        </authorList>
    </citation>
    <scope>NUCLEOTIDE SEQUENCE [LARGE SCALE GENOMIC DNA]</scope>
    <source>
        <strain evidence="16">MT8872</strain>
    </source>
</reference>
<feature type="binding site" evidence="9">
    <location>
        <position position="544"/>
    </location>
    <ligand>
        <name>Zn(2+)</name>
        <dbReference type="ChEBI" id="CHEBI:29105"/>
        <note>catalytic</note>
    </ligand>
</feature>
<proteinExistence type="inferred from homology"/>
<evidence type="ECO:0000256" key="11">
    <source>
        <dbReference type="SAM" id="MobiDB-lite"/>
    </source>
</evidence>
<keyword evidence="2" id="KW-0031">Aminopeptidase</keyword>
<dbReference type="WBParaSite" id="Pan_g21456.t1">
    <property type="protein sequence ID" value="Pan_g21456.t1"/>
    <property type="gene ID" value="Pan_g21456"/>
</dbReference>
<feature type="domain" description="Peptidase M1 membrane alanine aminopeptidase" evidence="13">
    <location>
        <begin position="472"/>
        <end position="684"/>
    </location>
</feature>
<feature type="region of interest" description="Disordered" evidence="11">
    <location>
        <begin position="65"/>
        <end position="97"/>
    </location>
</feature>
<dbReference type="Proteomes" id="UP000492821">
    <property type="component" value="Unassembled WGS sequence"/>
</dbReference>
<evidence type="ECO:0000256" key="4">
    <source>
        <dbReference type="ARBA" id="ARBA00022723"/>
    </source>
</evidence>
<sequence>MSRGVDMEEIDLSDQRGLIAMAEMYAHGGPPEPAAYANNAFEDTGSAHFRPGRNGSDDITKILHRPTAAASAPNTPRKMAPVSANGSSASSPPSTAVKFRRGVGHGERGRRISCSIPALLLFLGLMGALLFVGIVATFFLTKEHYVKGAGGADGPLIPGAIHANETTKDVATDTAHDDPDVEIDTTGPTPEELRLPKALEPVWYNLTLRINIPGYVPLPPEKNLTFSAALIMKLDVKESTDKIELNMLNLDLPTDTSQYVILVDGLRPNANVSLPPDVDESENTTATTHEIQKRQSGIVRSDSGIKVNKVTFNETLEKVIFELSDSLEQGKIYFFQFRYGGAISNKLAGLYVTSYHDAKGETHYAAVTQMEPTDARRMVPCFDEPEFKAIWRIRVHHPVGSKAISNAKEILEEEPDTKFPDYVYTTFDETPKMSSYLLALIVSDFEFVEGHTDRGTRFRIWSRKEALEETDFALKAGVTVLQFFEGFYGIDFPLQKQDMIALPDFAAGAMENWGAVTYRERALLYNDKLYTPLQKQYVATVVAHELAHQWFGNLVTMKWWNDLWLNEGFATLMEYSGVDAIDPQYKMNDYFLLDALDNALARDSMATSHPLSFPILKAEDVSEAFDQISYDKGASVMRMLRTVLGEANFKKGLNIYLTRHAYSNAEHTDLWKALTEAVPENLTSWTGEKLDVDDFAKKWTEQMGYPVVSVTTTNKGVALSQHRFKVDEHSLEGPKYRNAKYWYKWDVPIWYSVDGKEQPMTWLHTDNEFNLSNPDSLIFINSESNGFYRVKYDAKQTDKINAQLIKDHTAIGMRSRARYIDDVFTLAQAGHVPYEKVLEMSRYLVHEEDYVPLDLALSGFRIISEYFGDEPESVYYKKYINSLFEKRYNAIASEVFSDTEPKDADFFTTQTHKLITRTVCDLDIEDCARRNSEAYIQNFVYPCQNIKNAIASNCSTVPVSVRGMVYCEGVKFGNSKDWDRMLEMFERESVQVERDRIMFALACSRDTFTLKKLMNMAVDINNTVIRLQDKATVFSFVGNSHIGSELIFDFFIENWDKLYNGLKDQQTLLKRFVQASLSGKSWRRVKEIENFLEENKATTSNLDVFKQQLESVQTNARWMEKNYDNLIKWFKAASAKSAP</sequence>
<dbReference type="InterPro" id="IPR024571">
    <property type="entry name" value="ERAP1-like_C_dom"/>
</dbReference>
<feature type="binding site" evidence="9">
    <location>
        <position position="548"/>
    </location>
    <ligand>
        <name>Zn(2+)</name>
        <dbReference type="ChEBI" id="CHEBI:29105"/>
        <note>catalytic</note>
    </ligand>
</feature>
<comment type="similarity">
    <text evidence="1">Belongs to the peptidase M1 family.</text>
</comment>
<dbReference type="SUPFAM" id="SSF55486">
    <property type="entry name" value="Metalloproteases ('zincins'), catalytic domain"/>
    <property type="match status" value="1"/>
</dbReference>
<evidence type="ECO:0000313" key="16">
    <source>
        <dbReference type="Proteomes" id="UP000492821"/>
    </source>
</evidence>
<evidence type="ECO:0000256" key="3">
    <source>
        <dbReference type="ARBA" id="ARBA00022670"/>
    </source>
</evidence>
<dbReference type="InterPro" id="IPR001930">
    <property type="entry name" value="Peptidase_M1"/>
</dbReference>
<evidence type="ECO:0000259" key="13">
    <source>
        <dbReference type="Pfam" id="PF01433"/>
    </source>
</evidence>
<evidence type="ECO:0000256" key="2">
    <source>
        <dbReference type="ARBA" id="ARBA00022438"/>
    </source>
</evidence>
<dbReference type="GO" id="GO:0016020">
    <property type="term" value="C:membrane"/>
    <property type="evidence" value="ECO:0007669"/>
    <property type="project" value="TreeGrafter"/>
</dbReference>
<dbReference type="CDD" id="cd09601">
    <property type="entry name" value="M1_APN-Q_like"/>
    <property type="match status" value="1"/>
</dbReference>
<dbReference type="Gene3D" id="2.60.40.1730">
    <property type="entry name" value="tricorn interacting facor f3 domain"/>
    <property type="match status" value="1"/>
</dbReference>
<dbReference type="PRINTS" id="PR00756">
    <property type="entry name" value="ALADIPTASE"/>
</dbReference>
<evidence type="ECO:0000256" key="1">
    <source>
        <dbReference type="ARBA" id="ARBA00010136"/>
    </source>
</evidence>
<keyword evidence="6 9" id="KW-0862">Zinc</keyword>
<dbReference type="InterPro" id="IPR027268">
    <property type="entry name" value="Peptidase_M4/M1_CTD_sf"/>
</dbReference>
<feature type="domain" description="Aminopeptidase N-like N-terminal" evidence="15">
    <location>
        <begin position="201"/>
        <end position="437"/>
    </location>
</feature>